<evidence type="ECO:0000313" key="2">
    <source>
        <dbReference type="EMBL" id="CAG8725629.1"/>
    </source>
</evidence>
<name>A0A9N9NEG1_9GLOM</name>
<evidence type="ECO:0000313" key="3">
    <source>
        <dbReference type="Proteomes" id="UP000789759"/>
    </source>
</evidence>
<feature type="region of interest" description="Disordered" evidence="1">
    <location>
        <begin position="1"/>
        <end position="23"/>
    </location>
</feature>
<keyword evidence="3" id="KW-1185">Reference proteome</keyword>
<protein>
    <submittedName>
        <fullName evidence="2">13004_t:CDS:1</fullName>
    </submittedName>
</protein>
<dbReference type="Proteomes" id="UP000789759">
    <property type="component" value="Unassembled WGS sequence"/>
</dbReference>
<gene>
    <name evidence="2" type="ORF">CPELLU_LOCUS13159</name>
</gene>
<comment type="caution">
    <text evidence="2">The sequence shown here is derived from an EMBL/GenBank/DDBJ whole genome shotgun (WGS) entry which is preliminary data.</text>
</comment>
<sequence>MKSKHKTQSDDLSSSDNVRKIKKSNSRKHKLLIDYNIKYVEDTESTDDEVVNDNKIEGTTAIQPQLDAYKLGFYN</sequence>
<evidence type="ECO:0000256" key="1">
    <source>
        <dbReference type="SAM" id="MobiDB-lite"/>
    </source>
</evidence>
<reference evidence="2" key="1">
    <citation type="submission" date="2021-06" db="EMBL/GenBank/DDBJ databases">
        <authorList>
            <person name="Kallberg Y."/>
            <person name="Tangrot J."/>
            <person name="Rosling A."/>
        </authorList>
    </citation>
    <scope>NUCLEOTIDE SEQUENCE</scope>
    <source>
        <strain evidence="2">FL966</strain>
    </source>
</reference>
<dbReference type="EMBL" id="CAJVQA010013620">
    <property type="protein sequence ID" value="CAG8725629.1"/>
    <property type="molecule type" value="Genomic_DNA"/>
</dbReference>
<dbReference type="OrthoDB" id="10600816at2759"/>
<dbReference type="AlphaFoldDB" id="A0A9N9NEG1"/>
<organism evidence="2 3">
    <name type="scientific">Cetraspora pellucida</name>
    <dbReference type="NCBI Taxonomy" id="1433469"/>
    <lineage>
        <taxon>Eukaryota</taxon>
        <taxon>Fungi</taxon>
        <taxon>Fungi incertae sedis</taxon>
        <taxon>Mucoromycota</taxon>
        <taxon>Glomeromycotina</taxon>
        <taxon>Glomeromycetes</taxon>
        <taxon>Diversisporales</taxon>
        <taxon>Gigasporaceae</taxon>
        <taxon>Cetraspora</taxon>
    </lineage>
</organism>
<accession>A0A9N9NEG1</accession>
<proteinExistence type="predicted"/>